<reference evidence="2" key="2">
    <citation type="submission" date="2023-05" db="EMBL/GenBank/DDBJ databases">
        <authorList>
            <consortium name="Lawrence Berkeley National Laboratory"/>
            <person name="Steindorff A."/>
            <person name="Hensen N."/>
            <person name="Bonometti L."/>
            <person name="Westerberg I."/>
            <person name="Brannstrom I.O."/>
            <person name="Guillou S."/>
            <person name="Cros-Aarteil S."/>
            <person name="Calhoun S."/>
            <person name="Haridas S."/>
            <person name="Kuo A."/>
            <person name="Mondo S."/>
            <person name="Pangilinan J."/>
            <person name="Riley R."/>
            <person name="Labutti K."/>
            <person name="Andreopoulos B."/>
            <person name="Lipzen A."/>
            <person name="Chen C."/>
            <person name="Yanf M."/>
            <person name="Daum C."/>
            <person name="Ng V."/>
            <person name="Clum A."/>
            <person name="Ohm R."/>
            <person name="Martin F."/>
            <person name="Silar P."/>
            <person name="Natvig D."/>
            <person name="Lalanne C."/>
            <person name="Gautier V."/>
            <person name="Ament-Velasquez S.L."/>
            <person name="Kruys A."/>
            <person name="Hutchinson M.I."/>
            <person name="Powell A.J."/>
            <person name="Barry K."/>
            <person name="Miller A.N."/>
            <person name="Grigoriev I.V."/>
            <person name="Debuchy R."/>
            <person name="Gladieux P."/>
            <person name="Thoren M.H."/>
            <person name="Johannesson H."/>
        </authorList>
    </citation>
    <scope>NUCLEOTIDE SEQUENCE</scope>
    <source>
        <strain evidence="2">PSN293</strain>
    </source>
</reference>
<evidence type="ECO:0000313" key="2">
    <source>
        <dbReference type="EMBL" id="KAK4220159.1"/>
    </source>
</evidence>
<name>A0AAN6YIY2_9PEZI</name>
<accession>A0AAN6YIY2</accession>
<evidence type="ECO:0000256" key="1">
    <source>
        <dbReference type="SAM" id="MobiDB-lite"/>
    </source>
</evidence>
<comment type="caution">
    <text evidence="2">The sequence shown here is derived from an EMBL/GenBank/DDBJ whole genome shotgun (WGS) entry which is preliminary data.</text>
</comment>
<keyword evidence="3" id="KW-1185">Reference proteome</keyword>
<proteinExistence type="predicted"/>
<dbReference type="AlphaFoldDB" id="A0AAN6YIY2"/>
<evidence type="ECO:0000313" key="3">
    <source>
        <dbReference type="Proteomes" id="UP001301769"/>
    </source>
</evidence>
<sequence length="234" mass="25577">MHLQQRAGSDDLSLRQVHLAPSVAVGPFTSRQRESTEKASTATVRLASGRGKRRAQVVFSSNGKSNSLKKFPIEDAQDSTSRKFSHQARLYIIIHRLAGCMPCHNHENPKSHRIRKVYPVDSYSAEPRKVELPADNGDISTTTEQPVTSPIINAMMPPPINARQPPPPQPAFYILLSEQKGKENRFHLTSDSGSISAVFGALAKTGHQSPSDAKSVSSSFKQLGLTEPGKRSSN</sequence>
<dbReference type="Proteomes" id="UP001301769">
    <property type="component" value="Unassembled WGS sequence"/>
</dbReference>
<reference evidence="2" key="1">
    <citation type="journal article" date="2023" name="Mol. Phylogenet. Evol.">
        <title>Genome-scale phylogeny and comparative genomics of the fungal order Sordariales.</title>
        <authorList>
            <person name="Hensen N."/>
            <person name="Bonometti L."/>
            <person name="Westerberg I."/>
            <person name="Brannstrom I.O."/>
            <person name="Guillou S."/>
            <person name="Cros-Aarteil S."/>
            <person name="Calhoun S."/>
            <person name="Haridas S."/>
            <person name="Kuo A."/>
            <person name="Mondo S."/>
            <person name="Pangilinan J."/>
            <person name="Riley R."/>
            <person name="LaButti K."/>
            <person name="Andreopoulos B."/>
            <person name="Lipzen A."/>
            <person name="Chen C."/>
            <person name="Yan M."/>
            <person name="Daum C."/>
            <person name="Ng V."/>
            <person name="Clum A."/>
            <person name="Steindorff A."/>
            <person name="Ohm R.A."/>
            <person name="Martin F."/>
            <person name="Silar P."/>
            <person name="Natvig D.O."/>
            <person name="Lalanne C."/>
            <person name="Gautier V."/>
            <person name="Ament-Velasquez S.L."/>
            <person name="Kruys A."/>
            <person name="Hutchinson M.I."/>
            <person name="Powell A.J."/>
            <person name="Barry K."/>
            <person name="Miller A.N."/>
            <person name="Grigoriev I.V."/>
            <person name="Debuchy R."/>
            <person name="Gladieux P."/>
            <person name="Hiltunen Thoren M."/>
            <person name="Johannesson H."/>
        </authorList>
    </citation>
    <scope>NUCLEOTIDE SEQUENCE</scope>
    <source>
        <strain evidence="2">PSN293</strain>
    </source>
</reference>
<protein>
    <submittedName>
        <fullName evidence="2">Uncharacterized protein</fullName>
    </submittedName>
</protein>
<organism evidence="2 3">
    <name type="scientific">Rhypophila decipiens</name>
    <dbReference type="NCBI Taxonomy" id="261697"/>
    <lineage>
        <taxon>Eukaryota</taxon>
        <taxon>Fungi</taxon>
        <taxon>Dikarya</taxon>
        <taxon>Ascomycota</taxon>
        <taxon>Pezizomycotina</taxon>
        <taxon>Sordariomycetes</taxon>
        <taxon>Sordariomycetidae</taxon>
        <taxon>Sordariales</taxon>
        <taxon>Naviculisporaceae</taxon>
        <taxon>Rhypophila</taxon>
    </lineage>
</organism>
<feature type="compositionally biased region" description="Polar residues" evidence="1">
    <location>
        <begin position="206"/>
        <end position="221"/>
    </location>
</feature>
<gene>
    <name evidence="2" type="ORF">QBC37DRAFT_408014</name>
</gene>
<feature type="region of interest" description="Disordered" evidence="1">
    <location>
        <begin position="205"/>
        <end position="234"/>
    </location>
</feature>
<dbReference type="EMBL" id="MU858045">
    <property type="protein sequence ID" value="KAK4220159.1"/>
    <property type="molecule type" value="Genomic_DNA"/>
</dbReference>